<dbReference type="Proteomes" id="UP001281761">
    <property type="component" value="Unassembled WGS sequence"/>
</dbReference>
<comment type="caution">
    <text evidence="1">The sequence shown here is derived from an EMBL/GenBank/DDBJ whole genome shotgun (WGS) entry which is preliminary data.</text>
</comment>
<evidence type="ECO:0000313" key="1">
    <source>
        <dbReference type="EMBL" id="KAK2952713.1"/>
    </source>
</evidence>
<accession>A0ABQ9XMZ1</accession>
<sequence length="153" mass="17342">MLKQEIPKPTHPSVVVLISSAHPIVTNTTLLPQPHHLLSSHPRLSLSFTAFQDLPVTLVHIVPNSLSLSTPRARRHLDIKRLHEPHAVRVELRQQVLCRSAEWIRRWCSVAESIVLVDINSKMRLPSFTTFGILTSPTNYRCHSGLKIRLFSA</sequence>
<gene>
    <name evidence="1" type="ORF">BLNAU_12362</name>
</gene>
<evidence type="ECO:0000313" key="2">
    <source>
        <dbReference type="Proteomes" id="UP001281761"/>
    </source>
</evidence>
<name>A0ABQ9XMZ1_9EUKA</name>
<organism evidence="1 2">
    <name type="scientific">Blattamonas nauphoetae</name>
    <dbReference type="NCBI Taxonomy" id="2049346"/>
    <lineage>
        <taxon>Eukaryota</taxon>
        <taxon>Metamonada</taxon>
        <taxon>Preaxostyla</taxon>
        <taxon>Oxymonadida</taxon>
        <taxon>Blattamonas</taxon>
    </lineage>
</organism>
<reference evidence="1 2" key="1">
    <citation type="journal article" date="2022" name="bioRxiv">
        <title>Genomics of Preaxostyla Flagellates Illuminates Evolutionary Transitions and the Path Towards Mitochondrial Loss.</title>
        <authorList>
            <person name="Novak L.V.F."/>
            <person name="Treitli S.C."/>
            <person name="Pyrih J."/>
            <person name="Halakuc P."/>
            <person name="Pipaliya S.V."/>
            <person name="Vacek V."/>
            <person name="Brzon O."/>
            <person name="Soukal P."/>
            <person name="Eme L."/>
            <person name="Dacks J.B."/>
            <person name="Karnkowska A."/>
            <person name="Elias M."/>
            <person name="Hampl V."/>
        </authorList>
    </citation>
    <scope>NUCLEOTIDE SEQUENCE [LARGE SCALE GENOMIC DNA]</scope>
    <source>
        <strain evidence="1">NAU3</strain>
        <tissue evidence="1">Gut</tissue>
    </source>
</reference>
<dbReference type="EMBL" id="JARBJD010000100">
    <property type="protein sequence ID" value="KAK2952713.1"/>
    <property type="molecule type" value="Genomic_DNA"/>
</dbReference>
<proteinExistence type="predicted"/>
<keyword evidence="2" id="KW-1185">Reference proteome</keyword>
<protein>
    <submittedName>
        <fullName evidence="1">Uncharacterized protein</fullName>
    </submittedName>
</protein>